<feature type="region of interest" description="Disordered" evidence="1">
    <location>
        <begin position="1"/>
        <end position="41"/>
    </location>
</feature>
<reference evidence="3" key="1">
    <citation type="submission" date="2022-11" db="UniProtKB">
        <authorList>
            <consortium name="WormBaseParasite"/>
        </authorList>
    </citation>
    <scope>IDENTIFICATION</scope>
</reference>
<feature type="region of interest" description="Disordered" evidence="1">
    <location>
        <begin position="57"/>
        <end position="165"/>
    </location>
</feature>
<feature type="compositionally biased region" description="Basic and acidic residues" evidence="1">
    <location>
        <begin position="67"/>
        <end position="83"/>
    </location>
</feature>
<name>A0A915MUQ9_MELJA</name>
<feature type="compositionally biased region" description="Basic and acidic residues" evidence="1">
    <location>
        <begin position="148"/>
        <end position="165"/>
    </location>
</feature>
<accession>A0A915MUQ9</accession>
<feature type="compositionally biased region" description="Polar residues" evidence="1">
    <location>
        <begin position="100"/>
        <end position="132"/>
    </location>
</feature>
<dbReference type="WBParaSite" id="scaffold5067_cov213.g9021">
    <property type="protein sequence ID" value="scaffold5067_cov213.g9021"/>
    <property type="gene ID" value="scaffold5067_cov213.g9021"/>
</dbReference>
<organism evidence="2 3">
    <name type="scientific">Meloidogyne javanica</name>
    <name type="common">Root-knot nematode worm</name>
    <dbReference type="NCBI Taxonomy" id="6303"/>
    <lineage>
        <taxon>Eukaryota</taxon>
        <taxon>Metazoa</taxon>
        <taxon>Ecdysozoa</taxon>
        <taxon>Nematoda</taxon>
        <taxon>Chromadorea</taxon>
        <taxon>Rhabditida</taxon>
        <taxon>Tylenchina</taxon>
        <taxon>Tylenchomorpha</taxon>
        <taxon>Tylenchoidea</taxon>
        <taxon>Meloidogynidae</taxon>
        <taxon>Meloidogyninae</taxon>
        <taxon>Meloidogyne</taxon>
        <taxon>Meloidogyne incognita group</taxon>
    </lineage>
</organism>
<keyword evidence="2" id="KW-1185">Reference proteome</keyword>
<protein>
    <submittedName>
        <fullName evidence="3">Uncharacterized protein</fullName>
    </submittedName>
</protein>
<evidence type="ECO:0000256" key="1">
    <source>
        <dbReference type="SAM" id="MobiDB-lite"/>
    </source>
</evidence>
<proteinExistence type="predicted"/>
<evidence type="ECO:0000313" key="3">
    <source>
        <dbReference type="WBParaSite" id="scaffold5067_cov213.g9021"/>
    </source>
</evidence>
<dbReference type="AlphaFoldDB" id="A0A915MUQ9"/>
<sequence length="193" mass="21824">MAERSNLDQKNNDDSESKSDTDLKDILKTERKGIDDSDIKNELIDLETNKQNVTAINNDLDTDNNSDDFHDSKEKLTKTESSEHSPAFHKNRNLGEQEIDNVQNLDEAMQSTVLPKSSEENNGVSQHVSNSIVDGIPESSIEINKTNDSLEPHKEMNVEEGDIKLDDENIDNQNEEEMDVIEHLDSSLLYQNP</sequence>
<evidence type="ECO:0000313" key="2">
    <source>
        <dbReference type="Proteomes" id="UP000887561"/>
    </source>
</evidence>
<dbReference type="Proteomes" id="UP000887561">
    <property type="component" value="Unplaced"/>
</dbReference>